<comment type="caution">
    <text evidence="2">The sequence shown here is derived from an EMBL/GenBank/DDBJ whole genome shotgun (WGS) entry which is preliminary data.</text>
</comment>
<organism evidence="2 3">
    <name type="scientific">Streblomastix strix</name>
    <dbReference type="NCBI Taxonomy" id="222440"/>
    <lineage>
        <taxon>Eukaryota</taxon>
        <taxon>Metamonada</taxon>
        <taxon>Preaxostyla</taxon>
        <taxon>Oxymonadida</taxon>
        <taxon>Streblomastigidae</taxon>
        <taxon>Streblomastix</taxon>
    </lineage>
</organism>
<dbReference type="EMBL" id="SNRW01016214">
    <property type="protein sequence ID" value="KAA6369597.1"/>
    <property type="molecule type" value="Genomic_DNA"/>
</dbReference>
<name>A0A5J4UGT1_9EUKA</name>
<dbReference type="Proteomes" id="UP000324800">
    <property type="component" value="Unassembled WGS sequence"/>
</dbReference>
<protein>
    <submittedName>
        <fullName evidence="2">Uncharacterized protein</fullName>
    </submittedName>
</protein>
<feature type="transmembrane region" description="Helical" evidence="1">
    <location>
        <begin position="6"/>
        <end position="24"/>
    </location>
</feature>
<keyword evidence="1" id="KW-1133">Transmembrane helix</keyword>
<evidence type="ECO:0000313" key="3">
    <source>
        <dbReference type="Proteomes" id="UP000324800"/>
    </source>
</evidence>
<evidence type="ECO:0000313" key="2">
    <source>
        <dbReference type="EMBL" id="KAA6369597.1"/>
    </source>
</evidence>
<reference evidence="2 3" key="1">
    <citation type="submission" date="2019-03" db="EMBL/GenBank/DDBJ databases">
        <title>Single cell metagenomics reveals metabolic interactions within the superorganism composed of flagellate Streblomastix strix and complex community of Bacteroidetes bacteria on its surface.</title>
        <authorList>
            <person name="Treitli S.C."/>
            <person name="Kolisko M."/>
            <person name="Husnik F."/>
            <person name="Keeling P."/>
            <person name="Hampl V."/>
        </authorList>
    </citation>
    <scope>NUCLEOTIDE SEQUENCE [LARGE SCALE GENOMIC DNA]</scope>
    <source>
        <strain evidence="2">ST1C</strain>
    </source>
</reference>
<dbReference type="AlphaFoldDB" id="A0A5J4UGT1"/>
<gene>
    <name evidence="2" type="ORF">EZS28_034876</name>
</gene>
<sequence length="164" mass="19035">MDLDQMITTTIIIIMIMIMTTIMIKIKSETSATINQIWEEAGKEGEQFELKVQVMDRIMMIGLKIYIARLKNNNQDNSSPFTINPNHQFINGVQQSKYIPIVEAVNSLPLLSEDPMGQVEIKVYKGEQVQYLNKMERNDKFQNMMSLMMNKLKGYFDEDEAMKL</sequence>
<keyword evidence="1" id="KW-0472">Membrane</keyword>
<accession>A0A5J4UGT1</accession>
<evidence type="ECO:0000256" key="1">
    <source>
        <dbReference type="SAM" id="Phobius"/>
    </source>
</evidence>
<keyword evidence="1" id="KW-0812">Transmembrane</keyword>
<proteinExistence type="predicted"/>